<dbReference type="AlphaFoldDB" id="A0A1D1VS96"/>
<comment type="caution">
    <text evidence="1">The sequence shown here is derived from an EMBL/GenBank/DDBJ whole genome shotgun (WGS) entry which is preliminary data.</text>
</comment>
<sequence>MIVSRALLTLSYTMFLAKMIYRYIKPVLPCWKLSKSRRSQRETQRLSFTTFESEQKSDVFVYASVFVAQFIKVCRYAPRYAYCSLLRSQLGCMCAIHYGRGCAACLVPNRSIDFRSSDSHCGFAIYRCIRNISI</sequence>
<gene>
    <name evidence="1" type="primary">RvY_14225</name>
    <name evidence="1" type="synonym">RvY_14225.3</name>
    <name evidence="1" type="ORF">RvY_14225-3</name>
</gene>
<accession>A0A1D1VS96</accession>
<evidence type="ECO:0000313" key="1">
    <source>
        <dbReference type="EMBL" id="GAV03851.1"/>
    </source>
</evidence>
<dbReference type="EMBL" id="BDGG01000010">
    <property type="protein sequence ID" value="GAV03851.1"/>
    <property type="molecule type" value="Genomic_DNA"/>
</dbReference>
<name>A0A1D1VS96_RAMVA</name>
<keyword evidence="2" id="KW-1185">Reference proteome</keyword>
<organism evidence="1 2">
    <name type="scientific">Ramazzottius varieornatus</name>
    <name type="common">Water bear</name>
    <name type="synonym">Tardigrade</name>
    <dbReference type="NCBI Taxonomy" id="947166"/>
    <lineage>
        <taxon>Eukaryota</taxon>
        <taxon>Metazoa</taxon>
        <taxon>Ecdysozoa</taxon>
        <taxon>Tardigrada</taxon>
        <taxon>Eutardigrada</taxon>
        <taxon>Parachela</taxon>
        <taxon>Hypsibioidea</taxon>
        <taxon>Ramazzottiidae</taxon>
        <taxon>Ramazzottius</taxon>
    </lineage>
</organism>
<evidence type="ECO:0000313" key="2">
    <source>
        <dbReference type="Proteomes" id="UP000186922"/>
    </source>
</evidence>
<dbReference type="Proteomes" id="UP000186922">
    <property type="component" value="Unassembled WGS sequence"/>
</dbReference>
<protein>
    <submittedName>
        <fullName evidence="1">Uncharacterized protein</fullName>
    </submittedName>
</protein>
<proteinExistence type="predicted"/>
<reference evidence="1 2" key="1">
    <citation type="journal article" date="2016" name="Nat. Commun.">
        <title>Extremotolerant tardigrade genome and improved radiotolerance of human cultured cells by tardigrade-unique protein.</title>
        <authorList>
            <person name="Hashimoto T."/>
            <person name="Horikawa D.D."/>
            <person name="Saito Y."/>
            <person name="Kuwahara H."/>
            <person name="Kozuka-Hata H."/>
            <person name="Shin-I T."/>
            <person name="Minakuchi Y."/>
            <person name="Ohishi K."/>
            <person name="Motoyama A."/>
            <person name="Aizu T."/>
            <person name="Enomoto A."/>
            <person name="Kondo K."/>
            <person name="Tanaka S."/>
            <person name="Hara Y."/>
            <person name="Koshikawa S."/>
            <person name="Sagara H."/>
            <person name="Miura T."/>
            <person name="Yokobori S."/>
            <person name="Miyagawa K."/>
            <person name="Suzuki Y."/>
            <person name="Kubo T."/>
            <person name="Oyama M."/>
            <person name="Kohara Y."/>
            <person name="Fujiyama A."/>
            <person name="Arakawa K."/>
            <person name="Katayama T."/>
            <person name="Toyoda A."/>
            <person name="Kunieda T."/>
        </authorList>
    </citation>
    <scope>NUCLEOTIDE SEQUENCE [LARGE SCALE GENOMIC DNA]</scope>
    <source>
        <strain evidence="1 2">YOKOZUNA-1</strain>
    </source>
</reference>